<dbReference type="InterPro" id="IPR036515">
    <property type="entry name" value="Transposase_17_sf"/>
</dbReference>
<sequence>MINPLSTFHRSRLPHVSPVGGTFFVTFRLADALPQHLVLKFRDEYYKEVAALKTMGLSGDELNRRTTLARRKYFGRFEHQLDQRPYGSCILENPACAKILIEQIRKYDGDWYELQAYSIMPNHVHLLLNFVEQIVSEDQSYQNPDLLKSTYVPLCRVLQRIKGASARYINKYLGQTGTLWQKDSCDHWIRHNEKWENFYYYTLNNPFKAGLIEEGEIWPFSYGKYDTVCTADFSRRNAKSAD</sequence>
<keyword evidence="3" id="KW-1185">Reference proteome</keyword>
<dbReference type="GO" id="GO:0043565">
    <property type="term" value="F:sequence-specific DNA binding"/>
    <property type="evidence" value="ECO:0007669"/>
    <property type="project" value="TreeGrafter"/>
</dbReference>
<dbReference type="InParanoid" id="A0A1H9IYE9"/>
<dbReference type="EMBL" id="FOFB01000016">
    <property type="protein sequence ID" value="SEQ79527.1"/>
    <property type="molecule type" value="Genomic_DNA"/>
</dbReference>
<protein>
    <submittedName>
        <fullName evidence="2">REP element-mobilizing transposase RayT</fullName>
    </submittedName>
</protein>
<dbReference type="GO" id="GO:0006313">
    <property type="term" value="P:DNA transposition"/>
    <property type="evidence" value="ECO:0007669"/>
    <property type="project" value="InterPro"/>
</dbReference>
<dbReference type="InterPro" id="IPR002686">
    <property type="entry name" value="Transposase_17"/>
</dbReference>
<dbReference type="Gene3D" id="3.30.70.1290">
    <property type="entry name" value="Transposase IS200-like"/>
    <property type="match status" value="1"/>
</dbReference>
<dbReference type="SMART" id="SM01321">
    <property type="entry name" value="Y1_Tnp"/>
    <property type="match status" value="1"/>
</dbReference>
<proteinExistence type="predicted"/>
<evidence type="ECO:0000313" key="3">
    <source>
        <dbReference type="Proteomes" id="UP000199021"/>
    </source>
</evidence>
<accession>A0A1H9IYE9</accession>
<dbReference type="STRING" id="478744.SAMN05444359_1164"/>
<dbReference type="PANTHER" id="PTHR36966:SF1">
    <property type="entry name" value="REP-ASSOCIATED TYROSINE TRANSPOSASE"/>
    <property type="match status" value="1"/>
</dbReference>
<reference evidence="3" key="1">
    <citation type="submission" date="2016-10" db="EMBL/GenBank/DDBJ databases">
        <authorList>
            <person name="Varghese N."/>
            <person name="Submissions S."/>
        </authorList>
    </citation>
    <scope>NUCLEOTIDE SEQUENCE [LARGE SCALE GENOMIC DNA]</scope>
    <source>
        <strain evidence="3">DSM 24740</strain>
    </source>
</reference>
<dbReference type="AlphaFoldDB" id="A0A1H9IYE9"/>
<dbReference type="SUPFAM" id="SSF143422">
    <property type="entry name" value="Transposase IS200-like"/>
    <property type="match status" value="1"/>
</dbReference>
<organism evidence="2 3">
    <name type="scientific">Neolewinella agarilytica</name>
    <dbReference type="NCBI Taxonomy" id="478744"/>
    <lineage>
        <taxon>Bacteria</taxon>
        <taxon>Pseudomonadati</taxon>
        <taxon>Bacteroidota</taxon>
        <taxon>Saprospiria</taxon>
        <taxon>Saprospirales</taxon>
        <taxon>Lewinellaceae</taxon>
        <taxon>Neolewinella</taxon>
    </lineage>
</organism>
<dbReference type="OrthoDB" id="9794403at2"/>
<gene>
    <name evidence="2" type="ORF">SAMN05444359_1164</name>
</gene>
<evidence type="ECO:0000313" key="2">
    <source>
        <dbReference type="EMBL" id="SEQ79527.1"/>
    </source>
</evidence>
<dbReference type="RefSeq" id="WP_139211895.1">
    <property type="nucleotide sequence ID" value="NZ_FOFB01000016.1"/>
</dbReference>
<feature type="domain" description="Transposase IS200-like" evidence="1">
    <location>
        <begin position="18"/>
        <end position="205"/>
    </location>
</feature>
<dbReference type="Proteomes" id="UP000199021">
    <property type="component" value="Unassembled WGS sequence"/>
</dbReference>
<dbReference type="PANTHER" id="PTHR36966">
    <property type="entry name" value="REP-ASSOCIATED TYROSINE TRANSPOSASE"/>
    <property type="match status" value="1"/>
</dbReference>
<dbReference type="GO" id="GO:0004803">
    <property type="term" value="F:transposase activity"/>
    <property type="evidence" value="ECO:0007669"/>
    <property type="project" value="InterPro"/>
</dbReference>
<evidence type="ECO:0000259" key="1">
    <source>
        <dbReference type="SMART" id="SM01321"/>
    </source>
</evidence>
<name>A0A1H9IYE9_9BACT</name>
<dbReference type="InterPro" id="IPR052715">
    <property type="entry name" value="RAYT_transposase"/>
</dbReference>